<protein>
    <submittedName>
        <fullName evidence="2">Oxidoreductase domain protein</fullName>
    </submittedName>
</protein>
<dbReference type="HOGENOM" id="CLU_640667_0_0_0"/>
<feature type="domain" description="Gfo/Idh/MocA-like oxidoreductase N-terminal" evidence="1">
    <location>
        <begin position="51"/>
        <end position="179"/>
    </location>
</feature>
<accession>D2QXV7</accession>
<dbReference type="AlphaFoldDB" id="D2QXV7"/>
<name>D2QXV7_PIRSD</name>
<dbReference type="eggNOG" id="COG0673">
    <property type="taxonomic scope" value="Bacteria"/>
</dbReference>
<dbReference type="NCBIfam" id="TIGR01409">
    <property type="entry name" value="TAT_signal_seq"/>
    <property type="match status" value="1"/>
</dbReference>
<dbReference type="GO" id="GO:0000166">
    <property type="term" value="F:nucleotide binding"/>
    <property type="evidence" value="ECO:0007669"/>
    <property type="project" value="InterPro"/>
</dbReference>
<dbReference type="EMBL" id="CP001848">
    <property type="protein sequence ID" value="ADB18034.1"/>
    <property type="molecule type" value="Genomic_DNA"/>
</dbReference>
<dbReference type="Pfam" id="PF01408">
    <property type="entry name" value="GFO_IDH_MocA"/>
    <property type="match status" value="1"/>
</dbReference>
<dbReference type="STRING" id="530564.Psta_3370"/>
<dbReference type="InterPro" id="IPR000683">
    <property type="entry name" value="Gfo/Idh/MocA-like_OxRdtase_N"/>
</dbReference>
<proteinExistence type="predicted"/>
<dbReference type="PANTHER" id="PTHR43818:SF5">
    <property type="entry name" value="OXIDOREDUCTASE FAMILY PROTEIN"/>
    <property type="match status" value="1"/>
</dbReference>
<dbReference type="Proteomes" id="UP000001887">
    <property type="component" value="Chromosome"/>
</dbReference>
<evidence type="ECO:0000313" key="3">
    <source>
        <dbReference type="Proteomes" id="UP000001887"/>
    </source>
</evidence>
<dbReference type="Gene3D" id="3.30.360.10">
    <property type="entry name" value="Dihydrodipicolinate Reductase, domain 2"/>
    <property type="match status" value="1"/>
</dbReference>
<dbReference type="PROSITE" id="PS51318">
    <property type="entry name" value="TAT"/>
    <property type="match status" value="1"/>
</dbReference>
<dbReference type="InterPro" id="IPR036291">
    <property type="entry name" value="NAD(P)-bd_dom_sf"/>
</dbReference>
<dbReference type="SUPFAM" id="SSF51735">
    <property type="entry name" value="NAD(P)-binding Rossmann-fold domains"/>
    <property type="match status" value="1"/>
</dbReference>
<dbReference type="PANTHER" id="PTHR43818">
    <property type="entry name" value="BCDNA.GH03377"/>
    <property type="match status" value="1"/>
</dbReference>
<gene>
    <name evidence="2" type="ordered locus">Psta_3370</name>
</gene>
<dbReference type="OrthoDB" id="253515at2"/>
<keyword evidence="3" id="KW-1185">Reference proteome</keyword>
<organism evidence="2 3">
    <name type="scientific">Pirellula staleyi (strain ATCC 27377 / DSM 6068 / ICPB 4128)</name>
    <name type="common">Pirella staleyi</name>
    <dbReference type="NCBI Taxonomy" id="530564"/>
    <lineage>
        <taxon>Bacteria</taxon>
        <taxon>Pseudomonadati</taxon>
        <taxon>Planctomycetota</taxon>
        <taxon>Planctomycetia</taxon>
        <taxon>Pirellulales</taxon>
        <taxon>Pirellulaceae</taxon>
        <taxon>Pirellula</taxon>
    </lineage>
</organism>
<evidence type="ECO:0000259" key="1">
    <source>
        <dbReference type="Pfam" id="PF01408"/>
    </source>
</evidence>
<dbReference type="InterPro" id="IPR019546">
    <property type="entry name" value="TAT_signal_bac_arc"/>
</dbReference>
<dbReference type="InterPro" id="IPR006311">
    <property type="entry name" value="TAT_signal"/>
</dbReference>
<dbReference type="SUPFAM" id="SSF55347">
    <property type="entry name" value="Glyceraldehyde-3-phosphate dehydrogenase-like, C-terminal domain"/>
    <property type="match status" value="1"/>
</dbReference>
<evidence type="ECO:0000313" key="2">
    <source>
        <dbReference type="EMBL" id="ADB18034.1"/>
    </source>
</evidence>
<sequence length="446" mass="48956" precursor="true">MHESSPLPSAKGAASRRSFLKHSSLLVAGSAIAASQVQIAQAAHSFGSDTIKIGLVGCGGRGTQAAVQALNTTGGDVKLVALADAFADRVQAAYRGIKGRHSEKVDVPKERQFVGLESYKELLKTDIDLVILATPPGFRPLHFDAAVAAGKHVFMEKPVAVDAAGVRKVLAATEEAKKKSLAVAVGLQRRHERRYMHCIEKLQEGAIGDIILSRAYWNGTTPWLKLRQPEWTELEYQMRNWYYFNWICGDHIVEQHIHNLDVINWIKNGYPVSAQGQGGCEVRKGKEYGEIFDHHMIEFTYADGSTMLSQCRHIPGCWNEVAEFVHGTKGKANPSGLIYDNDGKVTFDSTKDGGDGHQQEHHDLFADLRAGRLPNEGEWGALSTMTAIFGRMATYSGQKLSWDQCLKSEVVISPVERLAQLTDEPFVKPLPEGGYALPIPGVTKVV</sequence>
<reference evidence="2 3" key="1">
    <citation type="journal article" date="2009" name="Stand. Genomic Sci.">
        <title>Complete genome sequence of Pirellula staleyi type strain (ATCC 27377).</title>
        <authorList>
            <person name="Clum A."/>
            <person name="Tindall B.J."/>
            <person name="Sikorski J."/>
            <person name="Ivanova N."/>
            <person name="Mavrommatis K."/>
            <person name="Lucas S."/>
            <person name="Glavina del Rio T."/>
            <person name="Nolan M."/>
            <person name="Chen F."/>
            <person name="Tice H."/>
            <person name="Pitluck S."/>
            <person name="Cheng J.F."/>
            <person name="Chertkov O."/>
            <person name="Brettin T."/>
            <person name="Han C."/>
            <person name="Detter J.C."/>
            <person name="Kuske C."/>
            <person name="Bruce D."/>
            <person name="Goodwin L."/>
            <person name="Ovchinikova G."/>
            <person name="Pati A."/>
            <person name="Mikhailova N."/>
            <person name="Chen A."/>
            <person name="Palaniappan K."/>
            <person name="Land M."/>
            <person name="Hauser L."/>
            <person name="Chang Y.J."/>
            <person name="Jeffries C.D."/>
            <person name="Chain P."/>
            <person name="Rohde M."/>
            <person name="Goker M."/>
            <person name="Bristow J."/>
            <person name="Eisen J.A."/>
            <person name="Markowitz V."/>
            <person name="Hugenholtz P."/>
            <person name="Kyrpides N.C."/>
            <person name="Klenk H.P."/>
            <person name="Lapidus A."/>
        </authorList>
    </citation>
    <scope>NUCLEOTIDE SEQUENCE [LARGE SCALE GENOMIC DNA]</scope>
    <source>
        <strain evidence="3">ATCC 27377 / DSM 6068 / ICPB 4128</strain>
    </source>
</reference>
<dbReference type="KEGG" id="psl:Psta_3370"/>
<dbReference type="InterPro" id="IPR050463">
    <property type="entry name" value="Gfo/Idh/MocA_oxidrdct_glycsds"/>
</dbReference>
<dbReference type="Gene3D" id="3.40.50.720">
    <property type="entry name" value="NAD(P)-binding Rossmann-like Domain"/>
    <property type="match status" value="1"/>
</dbReference>